<keyword evidence="2" id="KW-1185">Reference proteome</keyword>
<dbReference type="AlphaFoldDB" id="A0A2T3AC61"/>
<dbReference type="InParanoid" id="A0A2T3AC61"/>
<dbReference type="Proteomes" id="UP000241462">
    <property type="component" value="Unassembled WGS sequence"/>
</dbReference>
<name>A0A2T3AC61_9PEZI</name>
<evidence type="ECO:0000313" key="1">
    <source>
        <dbReference type="EMBL" id="PSR90807.1"/>
    </source>
</evidence>
<accession>A0A2T3AC61</accession>
<reference evidence="1 2" key="1">
    <citation type="journal article" date="2018" name="Mycol. Prog.">
        <title>Coniella lustricola, a new species from submerged detritus.</title>
        <authorList>
            <person name="Raudabaugh D.B."/>
            <person name="Iturriaga T."/>
            <person name="Carver A."/>
            <person name="Mondo S."/>
            <person name="Pangilinan J."/>
            <person name="Lipzen A."/>
            <person name="He G."/>
            <person name="Amirebrahimi M."/>
            <person name="Grigoriev I.V."/>
            <person name="Miller A.N."/>
        </authorList>
    </citation>
    <scope>NUCLEOTIDE SEQUENCE [LARGE SCALE GENOMIC DNA]</scope>
    <source>
        <strain evidence="1 2">B22-T-1</strain>
    </source>
</reference>
<protein>
    <submittedName>
        <fullName evidence="1">Uncharacterized protein</fullName>
    </submittedName>
</protein>
<sequence length="152" mass="17168">MDDCQTTWLRHDARGKLLMQYLSSLRCLRQPQGCHWHFTRTGIIRDKYTNGLQCNSTSKEARCEQADKERKVPTSISNVVGGIINAWSVAEHTCMHAQGFMAGHWTFQSAYRKLPVSLVANRPTVCQAPSSGSSLMRCSGLELLLEMLWHPC</sequence>
<evidence type="ECO:0000313" key="2">
    <source>
        <dbReference type="Proteomes" id="UP000241462"/>
    </source>
</evidence>
<dbReference type="EMBL" id="KZ678415">
    <property type="protein sequence ID" value="PSR90807.1"/>
    <property type="molecule type" value="Genomic_DNA"/>
</dbReference>
<proteinExistence type="predicted"/>
<gene>
    <name evidence="1" type="ORF">BD289DRAFT_206565</name>
</gene>
<organism evidence="1 2">
    <name type="scientific">Coniella lustricola</name>
    <dbReference type="NCBI Taxonomy" id="2025994"/>
    <lineage>
        <taxon>Eukaryota</taxon>
        <taxon>Fungi</taxon>
        <taxon>Dikarya</taxon>
        <taxon>Ascomycota</taxon>
        <taxon>Pezizomycotina</taxon>
        <taxon>Sordariomycetes</taxon>
        <taxon>Sordariomycetidae</taxon>
        <taxon>Diaporthales</taxon>
        <taxon>Schizoparmaceae</taxon>
        <taxon>Coniella</taxon>
    </lineage>
</organism>